<dbReference type="SUPFAM" id="SSF53067">
    <property type="entry name" value="Actin-like ATPase domain"/>
    <property type="match status" value="1"/>
</dbReference>
<sequence length="60" mass="7025">MDVHESSVYYATYNFLGWTNLKFRALFQDTYVLPVAVDNDVNASLLGERWLGADRNYQLY</sequence>
<dbReference type="Gene3D" id="3.30.420.40">
    <property type="match status" value="1"/>
</dbReference>
<dbReference type="AlphaFoldDB" id="A0A2R6Y3X1"/>
<dbReference type="EMBL" id="PEBX01000008">
    <property type="protein sequence ID" value="PTQ57377.1"/>
    <property type="molecule type" value="Genomic_DNA"/>
</dbReference>
<accession>A0A2R6Y3X1</accession>
<dbReference type="Pfam" id="PF00480">
    <property type="entry name" value="ROK"/>
    <property type="match status" value="1"/>
</dbReference>
<protein>
    <submittedName>
        <fullName evidence="2">Uncharacterized protein</fullName>
    </submittedName>
</protein>
<proteinExistence type="inferred from homology"/>
<evidence type="ECO:0000313" key="3">
    <source>
        <dbReference type="Proteomes" id="UP000244338"/>
    </source>
</evidence>
<comment type="caution">
    <text evidence="2">The sequence shown here is derived from an EMBL/GenBank/DDBJ whole genome shotgun (WGS) entry which is preliminary data.</text>
</comment>
<dbReference type="Proteomes" id="UP000244338">
    <property type="component" value="Unassembled WGS sequence"/>
</dbReference>
<dbReference type="InterPro" id="IPR043129">
    <property type="entry name" value="ATPase_NBD"/>
</dbReference>
<organism evidence="2 3">
    <name type="scientific">Candidatus Carbonibacillus altaicus</name>
    <dbReference type="NCBI Taxonomy" id="2163959"/>
    <lineage>
        <taxon>Bacteria</taxon>
        <taxon>Bacillati</taxon>
        <taxon>Bacillota</taxon>
        <taxon>Bacilli</taxon>
        <taxon>Bacillales</taxon>
        <taxon>Candidatus Carbonibacillus</taxon>
    </lineage>
</organism>
<gene>
    <name evidence="2" type="ORF">BSOLF_1693</name>
</gene>
<name>A0A2R6Y3X1_9BACL</name>
<evidence type="ECO:0000313" key="2">
    <source>
        <dbReference type="EMBL" id="PTQ57377.1"/>
    </source>
</evidence>
<dbReference type="InterPro" id="IPR000600">
    <property type="entry name" value="ROK"/>
</dbReference>
<evidence type="ECO:0000256" key="1">
    <source>
        <dbReference type="ARBA" id="ARBA00006479"/>
    </source>
</evidence>
<reference evidence="3" key="1">
    <citation type="journal article" date="2018" name="Sci. Rep.">
        <title>Lignite coal burning seam in the remote Altai Mountains harbors a hydrogen-driven thermophilic microbial community.</title>
        <authorList>
            <person name="Kadnikov V.V."/>
            <person name="Mardanov A.V."/>
            <person name="Ivasenko D.A."/>
            <person name="Antsiferov D.V."/>
            <person name="Beletsky A.V."/>
            <person name="Karnachuk O.V."/>
            <person name="Ravin N.V."/>
        </authorList>
    </citation>
    <scope>NUCLEOTIDE SEQUENCE [LARGE SCALE GENOMIC DNA]</scope>
</reference>
<comment type="similarity">
    <text evidence="1">Belongs to the ROK (NagC/XylR) family.</text>
</comment>